<feature type="transmembrane region" description="Helical" evidence="7">
    <location>
        <begin position="519"/>
        <end position="539"/>
    </location>
</feature>
<dbReference type="InterPro" id="IPR000883">
    <property type="entry name" value="Cyt_C_Oxase_1"/>
</dbReference>
<evidence type="ECO:0000256" key="3">
    <source>
        <dbReference type="ARBA" id="ARBA00022989"/>
    </source>
</evidence>
<feature type="transmembrane region" description="Helical" evidence="7">
    <location>
        <begin position="475"/>
        <end position="499"/>
    </location>
</feature>
<dbReference type="PROSITE" id="PS50855">
    <property type="entry name" value="COX1"/>
    <property type="match status" value="1"/>
</dbReference>
<sequence>MSVAPYAFVACLVVGIVLRARFGSFRNLSRTILADGGHVRGDETEEREKKANLLRWVTTVDHKDIGLLYLVFGTVAALWGGVDSMMIRTELLTPAVDVWSEETYNALFTTHGLTMLFFFVTPVFFGMANYFLPLFVGADDLAFPRINAIAFWLLPPSLLLVRGGLITEVIARVLGLGLPRSMLEILYILAPPATGWTLYTPLSTQLANPQIDFMLLGLHLSGLSTMMGAINFIVTIFMKRGPDVDIGDFDIFTWSMLTTSGIILFAFPLLGSAILMLLLDRNFGTSFYAVEAGGSILYQNLFWFFGHPEVYIIFLPATGLMSTILPKFSGRKLFGFKFVVYSTLAIGVMSFGVWAHHMFTTGMDPRLLTSFMIVSIAIAVPSAIKVFNWLTTMWKGDIRLTAPMLFSAGSLGLFVIGGITGVFLASIPIDVMYQDTYYVVGHFHMILMAIIPFQMFAASYYWFPIITERMFDRRLARLQAVLSTVGVFVTFTAFLILGALGMPRRFASYPPRFQWLHDIASVGAFVIGFSVLLWLYNMLHSLWFGDLVRDADVWDLKKTQQFTREWQAFEARLAEKYGVTSPPPEETRPAAESQMVGDQKKESDAGSPKAFEDLSGIGTDVVVGAAAGFVGMMLMSAVLYVGSLLGVFQLGAFAELAELVGVEGSPLVGYLIFLGGGMTTWALLFVTFADFLPGEPLVRTGLVFAVVMLPGFFVAFYSGQSGWELVGYILVAFVAHLAYGTGLATVFKMLSGRLQTSLVHVSE</sequence>
<feature type="transmembrane region" description="Helical" evidence="7">
    <location>
        <begin position="115"/>
        <end position="136"/>
    </location>
</feature>
<comment type="caution">
    <text evidence="9">The sequence shown here is derived from an EMBL/GenBank/DDBJ whole genome shotgun (WGS) entry which is preliminary data.</text>
</comment>
<dbReference type="SUPFAM" id="SSF81442">
    <property type="entry name" value="Cytochrome c oxidase subunit I-like"/>
    <property type="match status" value="1"/>
</dbReference>
<evidence type="ECO:0000256" key="6">
    <source>
        <dbReference type="SAM" id="MobiDB-lite"/>
    </source>
</evidence>
<keyword evidence="5" id="KW-0249">Electron transport</keyword>
<feature type="transmembrane region" description="Helical" evidence="7">
    <location>
        <begin position="439"/>
        <end position="463"/>
    </location>
</feature>
<accession>A0ABU2FZ58</accession>
<keyword evidence="5" id="KW-0679">Respiratory chain</keyword>
<evidence type="ECO:0000256" key="1">
    <source>
        <dbReference type="ARBA" id="ARBA00004141"/>
    </source>
</evidence>
<feature type="transmembrane region" description="Helical" evidence="7">
    <location>
        <begin position="621"/>
        <end position="647"/>
    </location>
</feature>
<feature type="transmembrane region" description="Helical" evidence="7">
    <location>
        <begin position="338"/>
        <end position="355"/>
    </location>
</feature>
<keyword evidence="5" id="KW-0408">Iron</keyword>
<evidence type="ECO:0000256" key="5">
    <source>
        <dbReference type="RuleBase" id="RU000370"/>
    </source>
</evidence>
<evidence type="ECO:0000256" key="4">
    <source>
        <dbReference type="ARBA" id="ARBA00023136"/>
    </source>
</evidence>
<feature type="transmembrane region" description="Helical" evidence="7">
    <location>
        <begin position="367"/>
        <end position="390"/>
    </location>
</feature>
<feature type="region of interest" description="Disordered" evidence="6">
    <location>
        <begin position="579"/>
        <end position="608"/>
    </location>
</feature>
<evidence type="ECO:0000313" key="9">
    <source>
        <dbReference type="EMBL" id="MDS0293822.1"/>
    </source>
</evidence>
<evidence type="ECO:0000313" key="10">
    <source>
        <dbReference type="Proteomes" id="UP001254813"/>
    </source>
</evidence>
<gene>
    <name evidence="9" type="ORF">NDI79_06515</name>
</gene>
<feature type="domain" description="Cytochrome oxidase subunit I profile" evidence="8">
    <location>
        <begin position="50"/>
        <end position="597"/>
    </location>
</feature>
<keyword evidence="10" id="KW-1185">Reference proteome</keyword>
<keyword evidence="5" id="KW-0813">Transport</keyword>
<dbReference type="RefSeq" id="WP_310927679.1">
    <property type="nucleotide sequence ID" value="NZ_JAMQOQ010000002.1"/>
</dbReference>
<dbReference type="Proteomes" id="UP001254813">
    <property type="component" value="Unassembled WGS sequence"/>
</dbReference>
<dbReference type="PROSITE" id="PS00077">
    <property type="entry name" value="COX1_CUB"/>
    <property type="match status" value="1"/>
</dbReference>
<dbReference type="InterPro" id="IPR023616">
    <property type="entry name" value="Cyt_c_oxase-like_su1_dom"/>
</dbReference>
<keyword evidence="5" id="KW-0479">Metal-binding</keyword>
<dbReference type="EMBL" id="JAMQOQ010000002">
    <property type="protein sequence ID" value="MDS0293822.1"/>
    <property type="molecule type" value="Genomic_DNA"/>
</dbReference>
<dbReference type="Pfam" id="PF00115">
    <property type="entry name" value="COX1"/>
    <property type="match status" value="1"/>
</dbReference>
<feature type="transmembrane region" description="Helical" evidence="7">
    <location>
        <begin position="402"/>
        <end position="427"/>
    </location>
</feature>
<keyword evidence="2 5" id="KW-0812">Transmembrane</keyword>
<proteinExistence type="inferred from homology"/>
<evidence type="ECO:0000256" key="7">
    <source>
        <dbReference type="SAM" id="Phobius"/>
    </source>
</evidence>
<feature type="transmembrane region" description="Helical" evidence="7">
    <location>
        <begin position="65"/>
        <end position="82"/>
    </location>
</feature>
<dbReference type="PANTHER" id="PTHR10422">
    <property type="entry name" value="CYTOCHROME C OXIDASE SUBUNIT 1"/>
    <property type="match status" value="1"/>
</dbReference>
<feature type="transmembrane region" description="Helical" evidence="7">
    <location>
        <begin position="214"/>
        <end position="237"/>
    </location>
</feature>
<comment type="subcellular location">
    <subcellularLocation>
        <location evidence="1">Membrane</location>
        <topology evidence="1">Multi-pass membrane protein</topology>
    </subcellularLocation>
</comment>
<dbReference type="PANTHER" id="PTHR10422:SF18">
    <property type="entry name" value="CYTOCHROME C OXIDASE SUBUNIT 1"/>
    <property type="match status" value="1"/>
</dbReference>
<dbReference type="InterPro" id="IPR036927">
    <property type="entry name" value="Cyt_c_oxase-like_su1_sf"/>
</dbReference>
<dbReference type="Gene3D" id="1.20.210.10">
    <property type="entry name" value="Cytochrome c oxidase-like, subunit I domain"/>
    <property type="match status" value="1"/>
</dbReference>
<comment type="similarity">
    <text evidence="5">Belongs to the heme-copper respiratory oxidase family.</text>
</comment>
<keyword evidence="3 7" id="KW-1133">Transmembrane helix</keyword>
<feature type="transmembrane region" description="Helical" evidence="7">
    <location>
        <begin position="257"/>
        <end position="279"/>
    </location>
</feature>
<evidence type="ECO:0000259" key="8">
    <source>
        <dbReference type="PROSITE" id="PS50855"/>
    </source>
</evidence>
<dbReference type="PRINTS" id="PR01165">
    <property type="entry name" value="CYCOXIDASEI"/>
</dbReference>
<keyword evidence="5" id="KW-0349">Heme</keyword>
<protein>
    <submittedName>
        <fullName evidence="9">Cbb3-type cytochrome c oxidase subunit I</fullName>
    </submittedName>
</protein>
<dbReference type="InterPro" id="IPR023615">
    <property type="entry name" value="Cyt_c_Oxase_su1_BS"/>
</dbReference>
<reference evidence="9 10" key="1">
    <citation type="submission" date="2022-06" db="EMBL/GenBank/DDBJ databases">
        <title>Halogeometricum sp. a new haloarchaeum isolate from saline soil.</title>
        <authorList>
            <person name="Strakova D."/>
            <person name="Galisteo C."/>
            <person name="Sanchez-Porro C."/>
            <person name="Ventosa A."/>
        </authorList>
    </citation>
    <scope>NUCLEOTIDE SEQUENCE [LARGE SCALE GENOMIC DNA]</scope>
    <source>
        <strain evidence="10">S3BR25-2</strain>
    </source>
</reference>
<feature type="transmembrane region" description="Helical" evidence="7">
    <location>
        <begin position="667"/>
        <end position="689"/>
    </location>
</feature>
<feature type="transmembrane region" description="Helical" evidence="7">
    <location>
        <begin position="701"/>
        <end position="719"/>
    </location>
</feature>
<feature type="transmembrane region" description="Helical" evidence="7">
    <location>
        <begin position="148"/>
        <end position="165"/>
    </location>
</feature>
<dbReference type="InterPro" id="IPR046739">
    <property type="entry name" value="DUF6789"/>
</dbReference>
<dbReference type="CDD" id="cd00919">
    <property type="entry name" value="Heme_Cu_Oxidase_I"/>
    <property type="match status" value="1"/>
</dbReference>
<dbReference type="Pfam" id="PF20587">
    <property type="entry name" value="DUF6789"/>
    <property type="match status" value="1"/>
</dbReference>
<evidence type="ECO:0000256" key="2">
    <source>
        <dbReference type="ARBA" id="ARBA00022692"/>
    </source>
</evidence>
<keyword evidence="4 7" id="KW-0472">Membrane</keyword>
<name>A0ABU2FZ58_9EURY</name>
<feature type="transmembrane region" description="Helical" evidence="7">
    <location>
        <begin position="6"/>
        <end position="22"/>
    </location>
</feature>
<feature type="transmembrane region" description="Helical" evidence="7">
    <location>
        <begin position="725"/>
        <end position="747"/>
    </location>
</feature>
<feature type="transmembrane region" description="Helical" evidence="7">
    <location>
        <begin position="185"/>
        <end position="202"/>
    </location>
</feature>
<organism evidence="9 10">
    <name type="scientific">Halogeometricum luteum</name>
    <dbReference type="NCBI Taxonomy" id="2950537"/>
    <lineage>
        <taxon>Archaea</taxon>
        <taxon>Methanobacteriati</taxon>
        <taxon>Methanobacteriota</taxon>
        <taxon>Stenosarchaea group</taxon>
        <taxon>Halobacteria</taxon>
        <taxon>Halobacteriales</taxon>
        <taxon>Haloferacaceae</taxon>
        <taxon>Halogeometricum</taxon>
    </lineage>
</organism>